<organism evidence="8 9">
    <name type="scientific">Carex littledalei</name>
    <dbReference type="NCBI Taxonomy" id="544730"/>
    <lineage>
        <taxon>Eukaryota</taxon>
        <taxon>Viridiplantae</taxon>
        <taxon>Streptophyta</taxon>
        <taxon>Embryophyta</taxon>
        <taxon>Tracheophyta</taxon>
        <taxon>Spermatophyta</taxon>
        <taxon>Magnoliopsida</taxon>
        <taxon>Liliopsida</taxon>
        <taxon>Poales</taxon>
        <taxon>Cyperaceae</taxon>
        <taxon>Cyperoideae</taxon>
        <taxon>Cariceae</taxon>
        <taxon>Carex</taxon>
        <taxon>Carex subgen. Euthyceras</taxon>
    </lineage>
</organism>
<protein>
    <submittedName>
        <fullName evidence="8">Putative Importin beta-3</fullName>
    </submittedName>
</protein>
<proteinExistence type="predicted"/>
<dbReference type="PANTHER" id="PTHR10527">
    <property type="entry name" value="IMPORTIN BETA"/>
    <property type="match status" value="1"/>
</dbReference>
<feature type="region of interest" description="Disordered" evidence="6">
    <location>
        <begin position="1"/>
        <end position="20"/>
    </location>
</feature>
<dbReference type="SUPFAM" id="SSF48371">
    <property type="entry name" value="ARM repeat"/>
    <property type="match status" value="1"/>
</dbReference>
<evidence type="ECO:0000256" key="1">
    <source>
        <dbReference type="ARBA" id="ARBA00004496"/>
    </source>
</evidence>
<keyword evidence="3" id="KW-0963">Cytoplasm</keyword>
<evidence type="ECO:0000313" key="9">
    <source>
        <dbReference type="Proteomes" id="UP000623129"/>
    </source>
</evidence>
<dbReference type="AlphaFoldDB" id="A0A833RQA9"/>
<dbReference type="InterPro" id="IPR011989">
    <property type="entry name" value="ARM-like"/>
</dbReference>
<dbReference type="Proteomes" id="UP000623129">
    <property type="component" value="Unassembled WGS sequence"/>
</dbReference>
<feature type="domain" description="Importin N-terminal" evidence="7">
    <location>
        <begin position="24"/>
        <end position="91"/>
    </location>
</feature>
<dbReference type="Gene3D" id="1.25.10.10">
    <property type="entry name" value="Leucine-rich Repeat Variant"/>
    <property type="match status" value="1"/>
</dbReference>
<keyword evidence="2" id="KW-0813">Transport</keyword>
<keyword evidence="5" id="KW-0653">Protein transport</keyword>
<dbReference type="GO" id="GO:0006606">
    <property type="term" value="P:protein import into nucleus"/>
    <property type="evidence" value="ECO:0007669"/>
    <property type="project" value="InterPro"/>
</dbReference>
<evidence type="ECO:0000256" key="3">
    <source>
        <dbReference type="ARBA" id="ARBA00022490"/>
    </source>
</evidence>
<evidence type="ECO:0000259" key="7">
    <source>
        <dbReference type="PROSITE" id="PS50166"/>
    </source>
</evidence>
<dbReference type="InterPro" id="IPR040122">
    <property type="entry name" value="Importin_beta"/>
</dbReference>
<dbReference type="EMBL" id="SWLB01000003">
    <property type="protein sequence ID" value="KAF3339951.1"/>
    <property type="molecule type" value="Genomic_DNA"/>
</dbReference>
<keyword evidence="4" id="KW-0677">Repeat</keyword>
<dbReference type="PROSITE" id="PS50166">
    <property type="entry name" value="IMPORTIN_B_NT"/>
    <property type="match status" value="1"/>
</dbReference>
<sequence>MLRVEKPPPPPPPPLPLDVSDANTERRLSLWCTKNPDGFFKYLLDIICTPTADSQRRFQAAVALRHFLRPIPELWTRLNTDIKSRLRDDLIWINSVDEESRSLLEELRGAAIELGSYLLPEDSWPEIYSSMAAESPRVRESALFIFYRLAHLIQWQSILPHLDLLRSLIRSSLNSKLSGVDEPDERNAALLAAITLIHIVPPDKNCQMLQDLLPDMISVLLEAFTGNQQGFVKEAVIGLTNLIAVCQQGFANKGLSKVLEAMLHIAEFDKVNRELRRKAVNLVVTLTKKDPVVVEQQLVPFLGGFVAILLEMLSDMEDDEDKDTGEDAKMFSNALSAALGGDLLVPVLLKLLPGYLRDSDWKKRHAALFFLKEIAKGCVEALNENLEQIVKMMVASFKDKHPRVKWAALIAMRELLVDLKPDLEDQYHETIFPALLQARFDHPHIQECSCYQVEAAWAAWDFLRWCSKDIFKIYLSEIFDGLYTMIQAGNRVVQVNALLILGFVPTLLMEHMGISYVENMYNYIMPNLKSFLKADISKVDPDRRICAHSVQRFYYIGTGLEKCHFRNDAKEVEEMMSFKGAKMEAPDASTGDRLKTWMGLLKCLGQDSLPYMELVMPPLLQYAQSDSELIVSNMDNTEVKTAKGVGKKLLDEKVSACNMLCSYDDEPQHASSTDTPAASVFRQLAELRTACARARVPLPPVDILRVSLIDSVRFAPQLAELAGSDIAPCLELVRSISWQRLRSDYQQLGRAYSDYAQTLARIELDLTQARQTVSFLEHWFIQQVTWHSHLGAEGASLEVLEHAARLITVCERDLAGADEAVTFYSSWHQECSRAQAEAGAHFNAMLMHDRSRRERIEEHLGRIAKVLEELASYS</sequence>
<keyword evidence="9" id="KW-1185">Reference proteome</keyword>
<dbReference type="Pfam" id="PF13513">
    <property type="entry name" value="HEAT_EZ"/>
    <property type="match status" value="1"/>
</dbReference>
<comment type="subcellular location">
    <subcellularLocation>
        <location evidence="1">Cytoplasm</location>
    </subcellularLocation>
</comment>
<dbReference type="GO" id="GO:0005737">
    <property type="term" value="C:cytoplasm"/>
    <property type="evidence" value="ECO:0007669"/>
    <property type="project" value="UniProtKB-SubCell"/>
</dbReference>
<dbReference type="OrthoDB" id="543373at2759"/>
<evidence type="ECO:0000256" key="5">
    <source>
        <dbReference type="ARBA" id="ARBA00022927"/>
    </source>
</evidence>
<evidence type="ECO:0000256" key="6">
    <source>
        <dbReference type="SAM" id="MobiDB-lite"/>
    </source>
</evidence>
<accession>A0A833RQA9</accession>
<feature type="compositionally biased region" description="Pro residues" evidence="6">
    <location>
        <begin position="7"/>
        <end position="16"/>
    </location>
</feature>
<gene>
    <name evidence="8" type="ORF">FCM35_KLT15722</name>
</gene>
<reference evidence="8" key="1">
    <citation type="submission" date="2020-01" db="EMBL/GenBank/DDBJ databases">
        <title>Genome sequence of Kobresia littledalei, the first chromosome-level genome in the family Cyperaceae.</title>
        <authorList>
            <person name="Qu G."/>
        </authorList>
    </citation>
    <scope>NUCLEOTIDE SEQUENCE</scope>
    <source>
        <strain evidence="8">C.B.Clarke</strain>
        <tissue evidence="8">Leaf</tissue>
    </source>
</reference>
<name>A0A833RQA9_9POAL</name>
<evidence type="ECO:0000313" key="8">
    <source>
        <dbReference type="EMBL" id="KAF3339951.1"/>
    </source>
</evidence>
<comment type="caution">
    <text evidence="8">The sequence shown here is derived from an EMBL/GenBank/DDBJ whole genome shotgun (WGS) entry which is preliminary data.</text>
</comment>
<dbReference type="InterPro" id="IPR016024">
    <property type="entry name" value="ARM-type_fold"/>
</dbReference>
<evidence type="ECO:0000256" key="2">
    <source>
        <dbReference type="ARBA" id="ARBA00022448"/>
    </source>
</evidence>
<dbReference type="GO" id="GO:0031267">
    <property type="term" value="F:small GTPase binding"/>
    <property type="evidence" value="ECO:0007669"/>
    <property type="project" value="InterPro"/>
</dbReference>
<dbReference type="InterPro" id="IPR001494">
    <property type="entry name" value="Importin-beta_N"/>
</dbReference>
<evidence type="ECO:0000256" key="4">
    <source>
        <dbReference type="ARBA" id="ARBA00022737"/>
    </source>
</evidence>